<dbReference type="PANTHER" id="PTHR35895:SF2">
    <property type="match status" value="1"/>
</dbReference>
<gene>
    <name evidence="2" type="ORF">VM1G_00110</name>
</gene>
<dbReference type="Proteomes" id="UP000078559">
    <property type="component" value="Chromosome 1"/>
</dbReference>
<dbReference type="InterPro" id="IPR022185">
    <property type="entry name" value="DUF3712"/>
</dbReference>
<reference evidence="2" key="1">
    <citation type="submission" date="2014-12" db="EMBL/GenBank/DDBJ databases">
        <title>Genome Sequence of Valsa Canker Pathogens Uncovers a Specific Adaption of Colonization on Woody Bark.</title>
        <authorList>
            <person name="Yin Z."/>
            <person name="Liu H."/>
            <person name="Gao X."/>
            <person name="Li Z."/>
            <person name="Song N."/>
            <person name="Ke X."/>
            <person name="Dai Q."/>
            <person name="Wu Y."/>
            <person name="Sun Y."/>
            <person name="Xu J.-R."/>
            <person name="Kang Z.K."/>
            <person name="Wang L."/>
            <person name="Huang L."/>
        </authorList>
    </citation>
    <scope>NUCLEOTIDE SEQUENCE [LARGE SCALE GENOMIC DNA]</scope>
    <source>
        <strain evidence="2">03-8</strain>
    </source>
</reference>
<dbReference type="OrthoDB" id="10039566at2759"/>
<evidence type="ECO:0000313" key="3">
    <source>
        <dbReference type="Proteomes" id="UP000078559"/>
    </source>
</evidence>
<dbReference type="EMBL" id="CM003098">
    <property type="protein sequence ID" value="KUI65484.1"/>
    <property type="molecule type" value="Genomic_DNA"/>
</dbReference>
<dbReference type="AlphaFoldDB" id="A0A194VMU2"/>
<dbReference type="PANTHER" id="PTHR35895">
    <property type="entry name" value="CHROMOSOME 16, WHOLE GENOME SHOTGUN SEQUENCE"/>
    <property type="match status" value="1"/>
</dbReference>
<sequence length="397" mass="43287">MADKQVPLDTVVSSQSEPKPGSSPPARPTKRSRLRAHCGRFWIVFTIIIPAAAQNMINKAYLPIHSGSLEAISNDKVAIALNTELYGPSDIKVRMDPFDVHLYDEGNDGFHPFTSLSVPAHILKGRTEITIAKETVPIKNHTEFNKWLRKAIYYKKTNVSVKAETTIHLGAIKSHINIDKTASLSGLDQLSGMRIESINLVKAEENNGNSFQGTFILPNYSPLSIGLGNLTLNIWAGNVLIGNASVTDVYLKSGDNEIPFTGQIFLEEVMMNSVDIIPSQKPSLAKGYLELGISGNSTTVNGEHITYIEDVLNGIRIKARLNEPDILSGLARSLIGPDKTVTLSDMLGEIMPEGVDPMDIMDLIGVNITAWHMALEEALEGNTKTGTLLTLLGEFAE</sequence>
<evidence type="ECO:0000256" key="1">
    <source>
        <dbReference type="SAM" id="MobiDB-lite"/>
    </source>
</evidence>
<feature type="region of interest" description="Disordered" evidence="1">
    <location>
        <begin position="1"/>
        <end position="32"/>
    </location>
</feature>
<dbReference type="InterPro" id="IPR046368">
    <property type="entry name" value="Tag1"/>
</dbReference>
<dbReference type="GO" id="GO:0000329">
    <property type="term" value="C:fungal-type vacuole membrane"/>
    <property type="evidence" value="ECO:0007669"/>
    <property type="project" value="InterPro"/>
</dbReference>
<protein>
    <submittedName>
        <fullName evidence="2">Uncharacterized protein</fullName>
    </submittedName>
</protein>
<name>A0A194VMU2_CYTMA</name>
<dbReference type="Pfam" id="PF12505">
    <property type="entry name" value="DUF3712"/>
    <property type="match status" value="1"/>
</dbReference>
<evidence type="ECO:0000313" key="2">
    <source>
        <dbReference type="EMBL" id="KUI65484.1"/>
    </source>
</evidence>
<proteinExistence type="predicted"/>
<keyword evidence="3" id="KW-1185">Reference proteome</keyword>
<accession>A0A194VMU2</accession>
<organism evidence="2 3">
    <name type="scientific">Cytospora mali</name>
    <name type="common">Apple Valsa canker fungus</name>
    <name type="synonym">Valsa mali</name>
    <dbReference type="NCBI Taxonomy" id="578113"/>
    <lineage>
        <taxon>Eukaryota</taxon>
        <taxon>Fungi</taxon>
        <taxon>Dikarya</taxon>
        <taxon>Ascomycota</taxon>
        <taxon>Pezizomycotina</taxon>
        <taxon>Sordariomycetes</taxon>
        <taxon>Sordariomycetidae</taxon>
        <taxon>Diaporthales</taxon>
        <taxon>Cytosporaceae</taxon>
        <taxon>Cytospora</taxon>
    </lineage>
</organism>